<dbReference type="RefSeq" id="WP_281792631.1">
    <property type="nucleotide sequence ID" value="NZ_BSDR01000001.1"/>
</dbReference>
<evidence type="ECO:0000259" key="8">
    <source>
        <dbReference type="Pfam" id="PF06429"/>
    </source>
</evidence>
<evidence type="ECO:0000256" key="5">
    <source>
        <dbReference type="NCBIfam" id="TIGR02488"/>
    </source>
</evidence>
<comment type="caution">
    <text evidence="10">The sequence shown here is derived from an EMBL/GenBank/DDBJ whole genome shotgun (WGS) entry which is preliminary data.</text>
</comment>
<feature type="domain" description="Flagellar basal-body/hook protein C-terminal" evidence="8">
    <location>
        <begin position="214"/>
        <end position="257"/>
    </location>
</feature>
<protein>
    <recommendedName>
        <fullName evidence="3 5">Flagellar basal-body rod protein FlgG</fullName>
    </recommendedName>
</protein>
<keyword evidence="4 6" id="KW-0975">Bacterial flagellum</keyword>
<name>A0A9W6D246_9BACT</name>
<evidence type="ECO:0000313" key="10">
    <source>
        <dbReference type="EMBL" id="GLI33564.1"/>
    </source>
</evidence>
<dbReference type="Pfam" id="PF06429">
    <property type="entry name" value="Flg_bbr_C"/>
    <property type="match status" value="1"/>
</dbReference>
<dbReference type="InterPro" id="IPR037925">
    <property type="entry name" value="FlgE/F/G-like"/>
</dbReference>
<dbReference type="PANTHER" id="PTHR30435">
    <property type="entry name" value="FLAGELLAR PROTEIN"/>
    <property type="match status" value="1"/>
</dbReference>
<dbReference type="Proteomes" id="UP001144372">
    <property type="component" value="Unassembled WGS sequence"/>
</dbReference>
<accession>A0A9W6D246</accession>
<keyword evidence="10" id="KW-0969">Cilium</keyword>
<feature type="domain" description="Flagellar basal body rod protein N-terminal" evidence="7">
    <location>
        <begin position="7"/>
        <end position="35"/>
    </location>
</feature>
<comment type="similarity">
    <text evidence="2 6">Belongs to the flagella basal body rod proteins family.</text>
</comment>
<evidence type="ECO:0000259" key="7">
    <source>
        <dbReference type="Pfam" id="PF00460"/>
    </source>
</evidence>
<keyword evidence="10" id="KW-0966">Cell projection</keyword>
<keyword evidence="11" id="KW-1185">Reference proteome</keyword>
<evidence type="ECO:0000256" key="2">
    <source>
        <dbReference type="ARBA" id="ARBA00009677"/>
    </source>
</evidence>
<evidence type="ECO:0000259" key="9">
    <source>
        <dbReference type="Pfam" id="PF22692"/>
    </source>
</evidence>
<dbReference type="InterPro" id="IPR053967">
    <property type="entry name" value="LlgE_F_G-like_D1"/>
</dbReference>
<dbReference type="GO" id="GO:0009426">
    <property type="term" value="C:bacterial-type flagellum basal body, distal rod"/>
    <property type="evidence" value="ECO:0007669"/>
    <property type="project" value="UniProtKB-UniRule"/>
</dbReference>
<evidence type="ECO:0000256" key="4">
    <source>
        <dbReference type="ARBA" id="ARBA00023143"/>
    </source>
</evidence>
<dbReference type="Pfam" id="PF22692">
    <property type="entry name" value="LlgE_F_G_D1"/>
    <property type="match status" value="1"/>
</dbReference>
<dbReference type="NCBIfam" id="TIGR03506">
    <property type="entry name" value="FlgEFG_subfam"/>
    <property type="match status" value="2"/>
</dbReference>
<dbReference type="SUPFAM" id="SSF117143">
    <property type="entry name" value="Flagellar hook protein flgE"/>
    <property type="match status" value="1"/>
</dbReference>
<dbReference type="AlphaFoldDB" id="A0A9W6D246"/>
<feature type="domain" description="Flagellar hook protein FlgE/F/G-like D1" evidence="9">
    <location>
        <begin position="96"/>
        <end position="158"/>
    </location>
</feature>
<dbReference type="InterPro" id="IPR001444">
    <property type="entry name" value="Flag_bb_rod_N"/>
</dbReference>
<dbReference type="NCBIfam" id="TIGR02488">
    <property type="entry name" value="flgG_G_neg"/>
    <property type="match status" value="1"/>
</dbReference>
<dbReference type="InterPro" id="IPR020013">
    <property type="entry name" value="Flagellar_FlgE/F/G"/>
</dbReference>
<keyword evidence="10" id="KW-0282">Flagellum</keyword>
<organism evidence="10 11">
    <name type="scientific">Desulforhabdus amnigena</name>
    <dbReference type="NCBI Taxonomy" id="40218"/>
    <lineage>
        <taxon>Bacteria</taxon>
        <taxon>Pseudomonadati</taxon>
        <taxon>Thermodesulfobacteriota</taxon>
        <taxon>Syntrophobacteria</taxon>
        <taxon>Syntrophobacterales</taxon>
        <taxon>Syntrophobacteraceae</taxon>
        <taxon>Desulforhabdus</taxon>
    </lineage>
</organism>
<gene>
    <name evidence="10" type="primary">flgG</name>
    <name evidence="10" type="ORF">DAMNIGENAA_09970</name>
</gene>
<dbReference type="InterPro" id="IPR012834">
    <property type="entry name" value="FlgG_G_neg"/>
</dbReference>
<evidence type="ECO:0000313" key="11">
    <source>
        <dbReference type="Proteomes" id="UP001144372"/>
    </source>
</evidence>
<dbReference type="GO" id="GO:0071978">
    <property type="term" value="P:bacterial-type flagellum-dependent swarming motility"/>
    <property type="evidence" value="ECO:0007669"/>
    <property type="project" value="TreeGrafter"/>
</dbReference>
<dbReference type="InterPro" id="IPR010930">
    <property type="entry name" value="Flg_bb/hook_C_dom"/>
</dbReference>
<evidence type="ECO:0000256" key="1">
    <source>
        <dbReference type="ARBA" id="ARBA00004117"/>
    </source>
</evidence>
<dbReference type="Pfam" id="PF00460">
    <property type="entry name" value="Flg_bb_rod"/>
    <property type="match status" value="1"/>
</dbReference>
<proteinExistence type="inferred from homology"/>
<reference evidence="10" key="1">
    <citation type="submission" date="2022-12" db="EMBL/GenBank/DDBJ databases">
        <title>Reference genome sequencing for broad-spectrum identification of bacterial and archaeal isolates by mass spectrometry.</title>
        <authorList>
            <person name="Sekiguchi Y."/>
            <person name="Tourlousse D.M."/>
        </authorList>
    </citation>
    <scope>NUCLEOTIDE SEQUENCE</scope>
    <source>
        <strain evidence="10">ASRB1</strain>
    </source>
</reference>
<evidence type="ECO:0000256" key="3">
    <source>
        <dbReference type="ARBA" id="ARBA00017948"/>
    </source>
</evidence>
<dbReference type="PANTHER" id="PTHR30435:SF19">
    <property type="entry name" value="FLAGELLAR BASAL-BODY ROD PROTEIN FLGG"/>
    <property type="match status" value="1"/>
</dbReference>
<dbReference type="EMBL" id="BSDR01000001">
    <property type="protein sequence ID" value="GLI33564.1"/>
    <property type="molecule type" value="Genomic_DNA"/>
</dbReference>
<comment type="subcellular location">
    <subcellularLocation>
        <location evidence="1 6">Bacterial flagellum basal body</location>
    </subcellularLocation>
</comment>
<sequence>MIRSLWTAATGMGAQQLNMDVIAHNLSNANTTGYKQSRANFEDLMYQNIIPPGAKTSNDAQLPVGVQVGMGTKTVSVQKNFTQGNFVETGNKLDLAIEGKGFFKVLRGSEEVYTRAGTFKLNEEGFICDSEGNRLQPEIAIPVTATTINIDAGGTLTAVDQAGNVVANETLNITDFPNPAGLSSIGKNYFVPTEASGEATDGQPGSDGLGSLLQGFLENANVDVVEEMVNMIVGQRAYEANSKVIKASDEMLQIANNVKA</sequence>
<evidence type="ECO:0000256" key="6">
    <source>
        <dbReference type="RuleBase" id="RU362116"/>
    </source>
</evidence>